<dbReference type="GeneID" id="31004599"/>
<feature type="region of interest" description="Disordered" evidence="1">
    <location>
        <begin position="1"/>
        <end position="46"/>
    </location>
</feature>
<reference evidence="2 3" key="1">
    <citation type="submission" date="2015-06" db="EMBL/GenBank/DDBJ databases">
        <title>Talaromyces atroroseus IBT 11181 draft genome.</title>
        <authorList>
            <person name="Rasmussen K.B."/>
            <person name="Rasmussen S."/>
            <person name="Petersen B."/>
            <person name="Sicheritz-Ponten T."/>
            <person name="Mortensen U.H."/>
            <person name="Thrane U."/>
        </authorList>
    </citation>
    <scope>NUCLEOTIDE SEQUENCE [LARGE SCALE GENOMIC DNA]</scope>
    <source>
        <strain evidence="2 3">IBT 11181</strain>
    </source>
</reference>
<accession>A0A225AL99</accession>
<evidence type="ECO:0000313" key="3">
    <source>
        <dbReference type="Proteomes" id="UP000214365"/>
    </source>
</evidence>
<organism evidence="2 3">
    <name type="scientific">Talaromyces atroroseus</name>
    <dbReference type="NCBI Taxonomy" id="1441469"/>
    <lineage>
        <taxon>Eukaryota</taxon>
        <taxon>Fungi</taxon>
        <taxon>Dikarya</taxon>
        <taxon>Ascomycota</taxon>
        <taxon>Pezizomycotina</taxon>
        <taxon>Eurotiomycetes</taxon>
        <taxon>Eurotiomycetidae</taxon>
        <taxon>Eurotiales</taxon>
        <taxon>Trichocomaceae</taxon>
        <taxon>Talaromyces</taxon>
        <taxon>Talaromyces sect. Trachyspermi</taxon>
    </lineage>
</organism>
<dbReference type="AlphaFoldDB" id="A0A225AL99"/>
<proteinExistence type="predicted"/>
<dbReference type="OrthoDB" id="4227359at2759"/>
<sequence>MDRPTLHSNFTGPFADKKTTTSAATATTAATTETTTSSRASSNANANANVLSTSAIQYDHETYLELLAGQSTHVEKTASQVYREERARKLSLRAQDPAVLTGPLDLEIDVFGGDSTRYAYMHGHGKGDANRK</sequence>
<evidence type="ECO:0000313" key="2">
    <source>
        <dbReference type="EMBL" id="OKL60183.1"/>
    </source>
</evidence>
<evidence type="ECO:0000256" key="1">
    <source>
        <dbReference type="SAM" id="MobiDB-lite"/>
    </source>
</evidence>
<protein>
    <submittedName>
        <fullName evidence="2">Uncharacterized protein</fullName>
    </submittedName>
</protein>
<gene>
    <name evidence="2" type="ORF">UA08_04844</name>
</gene>
<dbReference type="EMBL" id="LFMY01000006">
    <property type="protein sequence ID" value="OKL60183.1"/>
    <property type="molecule type" value="Genomic_DNA"/>
</dbReference>
<dbReference type="RefSeq" id="XP_020120304.1">
    <property type="nucleotide sequence ID" value="XM_020267157.1"/>
</dbReference>
<feature type="compositionally biased region" description="Polar residues" evidence="1">
    <location>
        <begin position="1"/>
        <end position="11"/>
    </location>
</feature>
<keyword evidence="3" id="KW-1185">Reference proteome</keyword>
<feature type="compositionally biased region" description="Low complexity" evidence="1">
    <location>
        <begin position="20"/>
        <end position="46"/>
    </location>
</feature>
<comment type="caution">
    <text evidence="2">The sequence shown here is derived from an EMBL/GenBank/DDBJ whole genome shotgun (WGS) entry which is preliminary data.</text>
</comment>
<name>A0A225AL99_TALAT</name>
<dbReference type="Proteomes" id="UP000214365">
    <property type="component" value="Unassembled WGS sequence"/>
</dbReference>